<keyword evidence="2" id="KW-1185">Reference proteome</keyword>
<dbReference type="Proteomes" id="UP001417504">
    <property type="component" value="Unassembled WGS sequence"/>
</dbReference>
<protein>
    <submittedName>
        <fullName evidence="1">Uncharacterized protein</fullName>
    </submittedName>
</protein>
<dbReference type="AlphaFoldDB" id="A0AAP0JCM6"/>
<gene>
    <name evidence="1" type="ORF">Sjap_011063</name>
</gene>
<sequence>MCHSFAKNPEHVIGLDEEDESTLRNHRVLYVALRFRSMSRDNITPENAIALADAIINFLSGVKDEEEIVTTTTTHIDAATTSTIEAMRP</sequence>
<dbReference type="EMBL" id="JBBNAE010000004">
    <property type="protein sequence ID" value="KAK9130576.1"/>
    <property type="molecule type" value="Genomic_DNA"/>
</dbReference>
<evidence type="ECO:0000313" key="2">
    <source>
        <dbReference type="Proteomes" id="UP001417504"/>
    </source>
</evidence>
<organism evidence="1 2">
    <name type="scientific">Stephania japonica</name>
    <dbReference type="NCBI Taxonomy" id="461633"/>
    <lineage>
        <taxon>Eukaryota</taxon>
        <taxon>Viridiplantae</taxon>
        <taxon>Streptophyta</taxon>
        <taxon>Embryophyta</taxon>
        <taxon>Tracheophyta</taxon>
        <taxon>Spermatophyta</taxon>
        <taxon>Magnoliopsida</taxon>
        <taxon>Ranunculales</taxon>
        <taxon>Menispermaceae</taxon>
        <taxon>Menispermoideae</taxon>
        <taxon>Cissampelideae</taxon>
        <taxon>Stephania</taxon>
    </lineage>
</organism>
<accession>A0AAP0JCM6</accession>
<evidence type="ECO:0000313" key="1">
    <source>
        <dbReference type="EMBL" id="KAK9130576.1"/>
    </source>
</evidence>
<name>A0AAP0JCM6_9MAGN</name>
<proteinExistence type="predicted"/>
<comment type="caution">
    <text evidence="1">The sequence shown here is derived from an EMBL/GenBank/DDBJ whole genome shotgun (WGS) entry which is preliminary data.</text>
</comment>
<reference evidence="1 2" key="1">
    <citation type="submission" date="2024-01" db="EMBL/GenBank/DDBJ databases">
        <title>Genome assemblies of Stephania.</title>
        <authorList>
            <person name="Yang L."/>
        </authorList>
    </citation>
    <scope>NUCLEOTIDE SEQUENCE [LARGE SCALE GENOMIC DNA]</scope>
    <source>
        <strain evidence="1">QJT</strain>
        <tissue evidence="1">Leaf</tissue>
    </source>
</reference>